<dbReference type="EMBL" id="KY320277">
    <property type="protein sequence ID" value="AQT23441.1"/>
    <property type="molecule type" value="Genomic_DNA"/>
</dbReference>
<proteinExistence type="predicted"/>
<name>A0A1S6KPZ4_9ENTR</name>
<dbReference type="AlphaFoldDB" id="A0A1S6KPZ4"/>
<geneLocation type="plasmid" evidence="1">
    <name>pLec-476cz</name>
</geneLocation>
<sequence length="1113" mass="126859">MGGLVSKTNIDRLERFHSLLAGQYWSALVDIPAEAIAAGDTLLINSLRYVDDNLHTVILRAHPRHYGEWVNVEVVAENGSKSTKDKKLNEHRFLTADFLALFEYQPDHESIRQSELKGIQDEVADLQMRLTETLKNPSDLRELAMKRIEDEEASKRGGESDDRMLPVVRNAEDAAVTMALGTVQNALSQGISEAQVSLMTKVAEREGKIAGAVANIITSRTGAITRALEKMHPYYAELAAAKLAGTQEGIEQANKIQAGVLTLELFVGKNVTVVDIAEGEPADSSIPLTLCQKKLVVDEELSAWCDIDEHFDFRSLSAFHKALKDNPGLVEQIFPTERCVLVMVTTRRFIDYGDTWANSEYNEKNSIVFLMVRNGQNIKQIYSPVESHLGASRLFPSEDEQQGHFRGFDGTTIKFEDVAYTDRLKSHDLMALHYRRLLIMLFGLDQRLALFGQFYPKHEKANFLNLSFQERYFHFLHDEDGTGLLASPDSQTLDEFISEKNSYMQPGSRLLCNWRELMTPRTAPGAVKEDSSYSGYSFIAEPENNVSAAVVYRQGDSLAVDVAVKRYRTDKMFNCKVNVSGYRPWRRGEAELAYLCLDAVGPEELNRFIQQRKFRSNHLFYIRFFKAAIKFLEQERERELPHRQYLLTAMQDSGLRLPVNIHELIHQCIASWKTGNRGVSLDDGMRFEKGRQALLNQLYRLTQGASEMASVIQEQVTASGSQLLRAGVNSSGNYVAFIAPKSYECDNRLEAHAWVHRVVYATGKRNIRETSRSWVSMPERSASEITLWEDEEQSRKWYSMKPVFSSWAEKQKLFEMCEKGAELLKGAMGKSGHEEYSDLFEMWGDAYIACNSNSGAEYVTTPDMFLPVGLIKSRNSLQLIALGTCSTEQWMYARAGDDDTRELLLELYTSWYECPDKARARVLSMAEKNSGLRFVLLEGKAKKLERFVVKRPEEIVNWHAGDLKEFPTMLNDQWACHMAMVSRNDKVYLTPDLLDDDGLPNFNEVTRQEPGDGYQPVNVYEFESDYFNAIYDADGKKVVLCHWYDVTGDSYTAEDLTGNMPHDAFKFLQYRLDNIEQAEAFIKYRNRNYQSRENSDWPEPPEGVKRYVIRARS</sequence>
<dbReference type="RefSeq" id="WP_015062970.1">
    <property type="nucleotide sequence ID" value="NZ_KY320277.1"/>
</dbReference>
<evidence type="ECO:0000313" key="1">
    <source>
        <dbReference type="EMBL" id="AQT23441.1"/>
    </source>
</evidence>
<accession>A0A1S6KPZ4</accession>
<keyword evidence="1" id="KW-0614">Plasmid</keyword>
<reference evidence="1" key="1">
    <citation type="submission" date="2016-12" db="EMBL/GenBank/DDBJ databases">
        <title>Complete nucleotide sequences of two VIM-1-encoding plasmids from Klebsiella pneumoniae and Leclercia adecarboxylata isolates of Czech origin.</title>
        <authorList>
            <person name="Papagiannitsis C."/>
            <person name="Papousek I."/>
            <person name="Hrabak J."/>
            <person name="Dolejska M."/>
        </authorList>
    </citation>
    <scope>NUCLEOTIDE SEQUENCE</scope>
    <source>
        <plasmid evidence="1">pLec-476cz</plasmid>
    </source>
</reference>
<organism evidence="1">
    <name type="scientific">Leclercia adecarboxylata</name>
    <dbReference type="NCBI Taxonomy" id="83655"/>
    <lineage>
        <taxon>Bacteria</taxon>
        <taxon>Pseudomonadati</taxon>
        <taxon>Pseudomonadota</taxon>
        <taxon>Gammaproteobacteria</taxon>
        <taxon>Enterobacterales</taxon>
        <taxon>Enterobacteriaceae</taxon>
        <taxon>Leclercia</taxon>
    </lineage>
</organism>
<protein>
    <submittedName>
        <fullName evidence="1">Uncharacterized protein</fullName>
    </submittedName>
</protein>